<dbReference type="PROSITE" id="PS50929">
    <property type="entry name" value="ABC_TM1F"/>
    <property type="match status" value="1"/>
</dbReference>
<dbReference type="InterPro" id="IPR036640">
    <property type="entry name" value="ABC1_TM_sf"/>
</dbReference>
<dbReference type="SUPFAM" id="SSF90123">
    <property type="entry name" value="ABC transporter transmembrane region"/>
    <property type="match status" value="1"/>
</dbReference>
<dbReference type="PROSITE" id="PS50893">
    <property type="entry name" value="ABC_TRANSPORTER_2"/>
    <property type="match status" value="1"/>
</dbReference>
<dbReference type="InterPro" id="IPR017871">
    <property type="entry name" value="ABC_transporter-like_CS"/>
</dbReference>
<dbReference type="CDD" id="cd18580">
    <property type="entry name" value="ABC_6TM_ABCC_D2"/>
    <property type="match status" value="1"/>
</dbReference>
<dbReference type="GO" id="GO:0016020">
    <property type="term" value="C:membrane"/>
    <property type="evidence" value="ECO:0007669"/>
    <property type="project" value="UniProtKB-SubCell"/>
</dbReference>
<evidence type="ECO:0000256" key="2">
    <source>
        <dbReference type="ARBA" id="ARBA00022448"/>
    </source>
</evidence>
<dbReference type="GO" id="GO:0005524">
    <property type="term" value="F:ATP binding"/>
    <property type="evidence" value="ECO:0007669"/>
    <property type="project" value="UniProtKB-KW"/>
</dbReference>
<dbReference type="SUPFAM" id="SSF52540">
    <property type="entry name" value="P-loop containing nucleoside triphosphate hydrolases"/>
    <property type="match status" value="2"/>
</dbReference>
<feature type="transmembrane region" description="Helical" evidence="8">
    <location>
        <begin position="123"/>
        <end position="150"/>
    </location>
</feature>
<dbReference type="GO" id="GO:0016887">
    <property type="term" value="F:ATP hydrolysis activity"/>
    <property type="evidence" value="ECO:0007669"/>
    <property type="project" value="InterPro"/>
</dbReference>
<feature type="transmembrane region" description="Helical" evidence="8">
    <location>
        <begin position="207"/>
        <end position="240"/>
    </location>
</feature>
<evidence type="ECO:0000256" key="1">
    <source>
        <dbReference type="ARBA" id="ARBA00004141"/>
    </source>
</evidence>
<keyword evidence="5" id="KW-0067">ATP-binding</keyword>
<evidence type="ECO:0000256" key="6">
    <source>
        <dbReference type="ARBA" id="ARBA00022989"/>
    </source>
</evidence>
<keyword evidence="12" id="KW-1185">Reference proteome</keyword>
<dbReference type="AlphaFoldDB" id="A0AAD4D311"/>
<dbReference type="FunFam" id="1.20.1560.10:FF:000010">
    <property type="entry name" value="Multidrug resistance-associated ABC transporter"/>
    <property type="match status" value="1"/>
</dbReference>
<accession>A0AAD4D311</accession>
<dbReference type="InterPro" id="IPR027417">
    <property type="entry name" value="P-loop_NTPase"/>
</dbReference>
<dbReference type="EMBL" id="JAAAIL010002255">
    <property type="protein sequence ID" value="KAG0258853.1"/>
    <property type="molecule type" value="Genomic_DNA"/>
</dbReference>
<dbReference type="PANTHER" id="PTHR24223">
    <property type="entry name" value="ATP-BINDING CASSETTE SUB-FAMILY C"/>
    <property type="match status" value="1"/>
</dbReference>
<dbReference type="Gene3D" id="3.40.50.300">
    <property type="entry name" value="P-loop containing nucleotide triphosphate hydrolases"/>
    <property type="match status" value="1"/>
</dbReference>
<sequence length="717" mass="79514">MAAGRDFYQLITDYAVQENKNEAQLEKRSKIAEVVVGSVVEKSSAKAAADASTEPEAVVKTTMMNDAGGAGENDAQLVLAEETAQSNVGWPLLKAYFKSAQIGVNIWLQHWSSRSEARQRDDVPLFLGVYAALVLSYMASDIGVNLIIFVGGGIRSSKLLHDRLADKVLRLPMSFFDTTPVGRIVNRFSTDMDNLDSEMPNNVTDVYYFLSIVLGTILVISINLPIFLALVPVLLFFYFWIQIYYMRTSRALKRIHMISKSPLYQHFAETLAGVSTIRAMRVHSRFSEENARKSDRSANAYWAYMAAMRWLSVRLEFLGSVVVLATALLCVWKMEELGTGGAGLALSYSLTVTFHITYLVTSLSNLQNQLVSVDRILEYCEKSPEAPLTIAEMEDKKLPVAKGFEFALDGSGGQWKEGSIVFRNYSTRYREGMELVIKNLTLKVEGGEKVGIVGRTGAGKSSLTLALFRLVEAANSHFAKASHNDPDRDVATPVAVQDRSHVALGELEAVEVEQDGGSIEIDGVDISTIGLHDLRQRIAIIPQDPTLFAGTLRENLDPFDEQTDADLWTALERAHLKTHISSLSGGLAHEVSQGGENFSVGQRSLICLARALLRKTKILILDEATAAVDMETDELIQKTIREEFKDRTILTIAHRIKTVMDSDKILVLDQGQVEEFAKPEELLRRREGSLFWRLAKQAGEVGCDGEEEEEKEEEEGS</sequence>
<dbReference type="PROSITE" id="PS00211">
    <property type="entry name" value="ABC_TRANSPORTER_1"/>
    <property type="match status" value="1"/>
</dbReference>
<feature type="domain" description="ABC transporter" evidence="9">
    <location>
        <begin position="420"/>
        <end position="695"/>
    </location>
</feature>
<dbReference type="SMART" id="SM00382">
    <property type="entry name" value="AAA"/>
    <property type="match status" value="1"/>
</dbReference>
<evidence type="ECO:0000313" key="12">
    <source>
        <dbReference type="Proteomes" id="UP001194580"/>
    </source>
</evidence>
<evidence type="ECO:0000256" key="3">
    <source>
        <dbReference type="ARBA" id="ARBA00022692"/>
    </source>
</evidence>
<comment type="subcellular location">
    <subcellularLocation>
        <location evidence="1">Membrane</location>
        <topology evidence="1">Multi-pass membrane protein</topology>
    </subcellularLocation>
</comment>
<evidence type="ECO:0000259" key="10">
    <source>
        <dbReference type="PROSITE" id="PS50929"/>
    </source>
</evidence>
<evidence type="ECO:0000259" key="9">
    <source>
        <dbReference type="PROSITE" id="PS50893"/>
    </source>
</evidence>
<gene>
    <name evidence="11" type="ORF">BGZ95_004854</name>
</gene>
<keyword evidence="6 8" id="KW-1133">Transmembrane helix</keyword>
<dbReference type="Pfam" id="PF00664">
    <property type="entry name" value="ABC_membrane"/>
    <property type="match status" value="1"/>
</dbReference>
<dbReference type="InterPro" id="IPR003593">
    <property type="entry name" value="AAA+_ATPase"/>
</dbReference>
<evidence type="ECO:0000256" key="7">
    <source>
        <dbReference type="ARBA" id="ARBA00023136"/>
    </source>
</evidence>
<evidence type="ECO:0000256" key="5">
    <source>
        <dbReference type="ARBA" id="ARBA00022840"/>
    </source>
</evidence>
<keyword evidence="2" id="KW-0813">Transport</keyword>
<keyword evidence="3 8" id="KW-0812">Transmembrane</keyword>
<dbReference type="Proteomes" id="UP001194580">
    <property type="component" value="Unassembled WGS sequence"/>
</dbReference>
<evidence type="ECO:0000313" key="11">
    <source>
        <dbReference type="EMBL" id="KAG0258853.1"/>
    </source>
</evidence>
<proteinExistence type="predicted"/>
<keyword evidence="7 8" id="KW-0472">Membrane</keyword>
<feature type="domain" description="ABC transmembrane type-1" evidence="10">
    <location>
        <begin position="100"/>
        <end position="368"/>
    </location>
</feature>
<evidence type="ECO:0000256" key="4">
    <source>
        <dbReference type="ARBA" id="ARBA00022741"/>
    </source>
</evidence>
<dbReference type="InterPro" id="IPR011527">
    <property type="entry name" value="ABC1_TM_dom"/>
</dbReference>
<dbReference type="InterPro" id="IPR050173">
    <property type="entry name" value="ABC_transporter_C-like"/>
</dbReference>
<dbReference type="GO" id="GO:0140359">
    <property type="term" value="F:ABC-type transporter activity"/>
    <property type="evidence" value="ECO:0007669"/>
    <property type="project" value="InterPro"/>
</dbReference>
<dbReference type="Gene3D" id="1.20.1560.10">
    <property type="entry name" value="ABC transporter type 1, transmembrane domain"/>
    <property type="match status" value="1"/>
</dbReference>
<comment type="caution">
    <text evidence="11">The sequence shown here is derived from an EMBL/GenBank/DDBJ whole genome shotgun (WGS) entry which is preliminary data.</text>
</comment>
<dbReference type="InterPro" id="IPR003439">
    <property type="entry name" value="ABC_transporter-like_ATP-bd"/>
</dbReference>
<dbReference type="InterPro" id="IPR044726">
    <property type="entry name" value="ABCC_6TM_D2"/>
</dbReference>
<feature type="transmembrane region" description="Helical" evidence="8">
    <location>
        <begin position="315"/>
        <end position="334"/>
    </location>
</feature>
<dbReference type="Pfam" id="PF00005">
    <property type="entry name" value="ABC_tran"/>
    <property type="match status" value="2"/>
</dbReference>
<dbReference type="FunFam" id="3.40.50.300:FF:000163">
    <property type="entry name" value="Multidrug resistance-associated protein member 4"/>
    <property type="match status" value="1"/>
</dbReference>
<keyword evidence="4" id="KW-0547">Nucleotide-binding</keyword>
<name>A0AAD4D311_9FUNG</name>
<dbReference type="CDD" id="cd03244">
    <property type="entry name" value="ABCC_MRP_domain2"/>
    <property type="match status" value="1"/>
</dbReference>
<protein>
    <submittedName>
        <fullName evidence="11">Uncharacterized protein</fullName>
    </submittedName>
</protein>
<evidence type="ECO:0000256" key="8">
    <source>
        <dbReference type="SAM" id="Phobius"/>
    </source>
</evidence>
<organism evidence="11 12">
    <name type="scientific">Linnemannia exigua</name>
    <dbReference type="NCBI Taxonomy" id="604196"/>
    <lineage>
        <taxon>Eukaryota</taxon>
        <taxon>Fungi</taxon>
        <taxon>Fungi incertae sedis</taxon>
        <taxon>Mucoromycota</taxon>
        <taxon>Mortierellomycotina</taxon>
        <taxon>Mortierellomycetes</taxon>
        <taxon>Mortierellales</taxon>
        <taxon>Mortierellaceae</taxon>
        <taxon>Linnemannia</taxon>
    </lineage>
</organism>
<reference evidence="11" key="1">
    <citation type="journal article" date="2020" name="Fungal Divers.">
        <title>Resolving the Mortierellaceae phylogeny through synthesis of multi-gene phylogenetics and phylogenomics.</title>
        <authorList>
            <person name="Vandepol N."/>
            <person name="Liber J."/>
            <person name="Desiro A."/>
            <person name="Na H."/>
            <person name="Kennedy M."/>
            <person name="Barry K."/>
            <person name="Grigoriev I.V."/>
            <person name="Miller A.N."/>
            <person name="O'Donnell K."/>
            <person name="Stajich J.E."/>
            <person name="Bonito G."/>
        </authorList>
    </citation>
    <scope>NUCLEOTIDE SEQUENCE</scope>
    <source>
        <strain evidence="11">NRRL 28262</strain>
    </source>
</reference>